<evidence type="ECO:0008006" key="4">
    <source>
        <dbReference type="Google" id="ProtNLM"/>
    </source>
</evidence>
<organism evidence="2 3">
    <name type="scientific">Saccharicrinis fermentans DSM 9555 = JCM 21142</name>
    <dbReference type="NCBI Taxonomy" id="869213"/>
    <lineage>
        <taxon>Bacteria</taxon>
        <taxon>Pseudomonadati</taxon>
        <taxon>Bacteroidota</taxon>
        <taxon>Bacteroidia</taxon>
        <taxon>Marinilabiliales</taxon>
        <taxon>Marinilabiliaceae</taxon>
        <taxon>Saccharicrinis</taxon>
    </lineage>
</organism>
<dbReference type="AlphaFoldDB" id="W7YCP6"/>
<keyword evidence="1" id="KW-0472">Membrane</keyword>
<dbReference type="RefSeq" id="WP_027473193.1">
    <property type="nucleotide sequence ID" value="NZ_BAMD01000075.1"/>
</dbReference>
<evidence type="ECO:0000256" key="1">
    <source>
        <dbReference type="SAM" id="Phobius"/>
    </source>
</evidence>
<comment type="caution">
    <text evidence="2">The sequence shown here is derived from an EMBL/GenBank/DDBJ whole genome shotgun (WGS) entry which is preliminary data.</text>
</comment>
<gene>
    <name evidence="2" type="ORF">JCM21142_93970</name>
</gene>
<evidence type="ECO:0000313" key="2">
    <source>
        <dbReference type="EMBL" id="GAF05243.1"/>
    </source>
</evidence>
<dbReference type="EMBL" id="BAMD01000075">
    <property type="protein sequence ID" value="GAF05243.1"/>
    <property type="molecule type" value="Genomic_DNA"/>
</dbReference>
<dbReference type="Proteomes" id="UP000019402">
    <property type="component" value="Unassembled WGS sequence"/>
</dbReference>
<keyword evidence="1" id="KW-0812">Transmembrane</keyword>
<name>W7YCP6_9BACT</name>
<evidence type="ECO:0000313" key="3">
    <source>
        <dbReference type="Proteomes" id="UP000019402"/>
    </source>
</evidence>
<accession>W7YCP6</accession>
<dbReference type="OrthoDB" id="957420at2"/>
<reference evidence="2 3" key="1">
    <citation type="journal article" date="2014" name="Genome Announc.">
        <title>Draft Genome Sequence of Cytophaga fermentans JCM 21142T, a Facultative Anaerobe Isolated from Marine Mud.</title>
        <authorList>
            <person name="Starns D."/>
            <person name="Oshima K."/>
            <person name="Suda W."/>
            <person name="Iino T."/>
            <person name="Yuki M."/>
            <person name="Inoue J."/>
            <person name="Kitamura K."/>
            <person name="Iida T."/>
            <person name="Darby A."/>
            <person name="Hattori M."/>
            <person name="Ohkuma M."/>
        </authorList>
    </citation>
    <scope>NUCLEOTIDE SEQUENCE [LARGE SCALE GENOMIC DNA]</scope>
    <source>
        <strain evidence="2 3">JCM 21142</strain>
    </source>
</reference>
<proteinExistence type="predicted"/>
<keyword evidence="3" id="KW-1185">Reference proteome</keyword>
<keyword evidence="1" id="KW-1133">Transmembrane helix</keyword>
<feature type="transmembrane region" description="Helical" evidence="1">
    <location>
        <begin position="12"/>
        <end position="35"/>
    </location>
</feature>
<sequence length="167" mass="19063">MKPKNNAQIRFAYALFALSLVSAALVGVLSVFFFIRTAQAELALIGSKTQEYDRINACQIEMIGRIDTLYNYMQMLNSSEKINDVLLQKTISNKKMTLLNALNQIPEDDSYLFRKLTKQVNTFLNVNDSIRLLAIEERLAKEELTRCIEDNKQLVRKLSIGGIQINK</sequence>
<dbReference type="STRING" id="869213.GCA_000517085_03862"/>
<protein>
    <recommendedName>
        <fullName evidence="4">Four helix bundle sensory module for signal transduction</fullName>
    </recommendedName>
</protein>
<dbReference type="eggNOG" id="ENOG5030PPQ">
    <property type="taxonomic scope" value="Bacteria"/>
</dbReference>